<dbReference type="AlphaFoldDB" id="A0A0F0LGQ9"/>
<name>A0A0F0LGQ9_9MICO</name>
<reference evidence="3 4" key="1">
    <citation type="submission" date="2015-02" db="EMBL/GenBank/DDBJ databases">
        <title>Draft genome sequences of ten Microbacterium spp. with emphasis on heavy metal contaminated environments.</title>
        <authorList>
            <person name="Corretto E."/>
        </authorList>
    </citation>
    <scope>NUCLEOTIDE SEQUENCE [LARGE SCALE GENOMIC DNA]</scope>
    <source>
        <strain evidence="3 4">ARN176</strain>
    </source>
</reference>
<evidence type="ECO:0000313" key="4">
    <source>
        <dbReference type="Proteomes" id="UP000033740"/>
    </source>
</evidence>
<keyword evidence="4" id="KW-1185">Reference proteome</keyword>
<dbReference type="Gene3D" id="3.40.50.720">
    <property type="entry name" value="NAD(P)-binding Rossmann-like Domain"/>
    <property type="match status" value="1"/>
</dbReference>
<gene>
    <name evidence="3" type="ORF">RS86_03598</name>
</gene>
<dbReference type="InterPro" id="IPR036291">
    <property type="entry name" value="NAD(P)-bd_dom_sf"/>
</dbReference>
<organism evidence="3 4">
    <name type="scientific">Microbacterium azadirachtae</name>
    <dbReference type="NCBI Taxonomy" id="582680"/>
    <lineage>
        <taxon>Bacteria</taxon>
        <taxon>Bacillati</taxon>
        <taxon>Actinomycetota</taxon>
        <taxon>Actinomycetes</taxon>
        <taxon>Micrococcales</taxon>
        <taxon>Microbacteriaceae</taxon>
        <taxon>Microbacterium</taxon>
    </lineage>
</organism>
<dbReference type="Pfam" id="PF08338">
    <property type="entry name" value="DUF1731"/>
    <property type="match status" value="1"/>
</dbReference>
<dbReference type="STRING" id="582680.RS86_03598"/>
<proteinExistence type="predicted"/>
<dbReference type="SUPFAM" id="SSF51735">
    <property type="entry name" value="NAD(P)-binding Rossmann-fold domains"/>
    <property type="match status" value="1"/>
</dbReference>
<feature type="domain" description="NAD-dependent epimerase/dehydratase" evidence="1">
    <location>
        <begin position="11"/>
        <end position="242"/>
    </location>
</feature>
<evidence type="ECO:0000259" key="2">
    <source>
        <dbReference type="Pfam" id="PF08338"/>
    </source>
</evidence>
<sequence length="330" mass="36674">MSAAPRSPRAVIGGGSGYLGTALRDALRRDGYDVRTIGRGGDADARWDDEAGILRLVDGAELVIGLAGRRIDCRYTDRNRDEILRSRLRTTAALHHAISTAASPPAVWMNGSSATAYRYSLDTPRTEADPLEERGFSPDVTREWEAALFAGELPGTRRIALRTSLVLGRGAPVMTMLLRLARLGLGGPQYDGWWFPHRRYRGIGPHPTEPPQPDGEHSRGRQRLSWMHEQDFVQAVRFLRDHDDITGAVNMASPNAVTNIELMRILRRAVRAPFGLPAPRFVLEPGMAVLRTESELVLKSRWVLPQVLEDAGYVFRFPELAGAVRQIRGR</sequence>
<dbReference type="InterPro" id="IPR001509">
    <property type="entry name" value="Epimerase_deHydtase"/>
</dbReference>
<dbReference type="Proteomes" id="UP000033740">
    <property type="component" value="Unassembled WGS sequence"/>
</dbReference>
<feature type="domain" description="DUF1731" evidence="2">
    <location>
        <begin position="279"/>
        <end position="327"/>
    </location>
</feature>
<comment type="caution">
    <text evidence="3">The sequence shown here is derived from an EMBL/GenBank/DDBJ whole genome shotgun (WGS) entry which is preliminary data.</text>
</comment>
<dbReference type="InterPro" id="IPR013549">
    <property type="entry name" value="DUF1731"/>
</dbReference>
<evidence type="ECO:0000259" key="1">
    <source>
        <dbReference type="Pfam" id="PF01370"/>
    </source>
</evidence>
<accession>A0A0F0LGQ9</accession>
<dbReference type="EMBL" id="JYIX01000039">
    <property type="protein sequence ID" value="KJL31475.1"/>
    <property type="molecule type" value="Genomic_DNA"/>
</dbReference>
<dbReference type="RefSeq" id="WP_045273587.1">
    <property type="nucleotide sequence ID" value="NZ_JYIX01000039.1"/>
</dbReference>
<dbReference type="Pfam" id="PF01370">
    <property type="entry name" value="Epimerase"/>
    <property type="match status" value="1"/>
</dbReference>
<protein>
    <submittedName>
        <fullName evidence="3">Epimerase family protein</fullName>
    </submittedName>
</protein>
<dbReference type="PATRIC" id="fig|582680.6.peg.3684"/>
<dbReference type="PANTHER" id="PTHR11092:SF0">
    <property type="entry name" value="EPIMERASE FAMILY PROTEIN SDR39U1"/>
    <property type="match status" value="1"/>
</dbReference>
<dbReference type="PANTHER" id="PTHR11092">
    <property type="entry name" value="SUGAR NUCLEOTIDE EPIMERASE RELATED"/>
    <property type="match status" value="1"/>
</dbReference>
<evidence type="ECO:0000313" key="3">
    <source>
        <dbReference type="EMBL" id="KJL31475.1"/>
    </source>
</evidence>